<evidence type="ECO:0000313" key="9">
    <source>
        <dbReference type="EMBL" id="KAF2717766.1"/>
    </source>
</evidence>
<dbReference type="GO" id="GO:0033566">
    <property type="term" value="P:gamma-tubulin complex localization"/>
    <property type="evidence" value="ECO:0007669"/>
    <property type="project" value="InterPro"/>
</dbReference>
<accession>A0A9P4ULX6</accession>
<keyword evidence="6" id="KW-0963">Cytoplasm</keyword>
<comment type="caution">
    <text evidence="9">The sequence shown here is derived from an EMBL/GenBank/DDBJ whole genome shotgun (WGS) entry which is preliminary data.</text>
</comment>
<dbReference type="AlphaFoldDB" id="A0A9P4ULX6"/>
<dbReference type="PANTHER" id="PTHR28520">
    <property type="entry name" value="MITOTIC-SPINDLE ORGANIZING PROTEIN 1"/>
    <property type="match status" value="1"/>
</dbReference>
<sequence>AANDSKRRAARDTIDILDEISTLLNTGLDRQTLIYCVSLIENGVKPEALANVIQELRLQNER</sequence>
<dbReference type="GO" id="GO:0051415">
    <property type="term" value="P:microtubule nucleation by interphase microtubule organizing center"/>
    <property type="evidence" value="ECO:0007669"/>
    <property type="project" value="TreeGrafter"/>
</dbReference>
<dbReference type="GO" id="GO:0000931">
    <property type="term" value="C:gamma-tubulin ring complex"/>
    <property type="evidence" value="ECO:0007669"/>
    <property type="project" value="InterPro"/>
</dbReference>
<dbReference type="GO" id="GO:0044732">
    <property type="term" value="C:mitotic spindle pole body"/>
    <property type="evidence" value="ECO:0007669"/>
    <property type="project" value="TreeGrafter"/>
</dbReference>
<dbReference type="EMBL" id="MU003837">
    <property type="protein sequence ID" value="KAF2717766.1"/>
    <property type="molecule type" value="Genomic_DNA"/>
</dbReference>
<feature type="non-terminal residue" evidence="9">
    <location>
        <position position="1"/>
    </location>
</feature>
<dbReference type="GO" id="GO:0005819">
    <property type="term" value="C:spindle"/>
    <property type="evidence" value="ECO:0007669"/>
    <property type="project" value="TreeGrafter"/>
</dbReference>
<dbReference type="Proteomes" id="UP000799441">
    <property type="component" value="Unassembled WGS sequence"/>
</dbReference>
<evidence type="ECO:0000256" key="8">
    <source>
        <dbReference type="ARBA" id="ARBA00029810"/>
    </source>
</evidence>
<keyword evidence="7" id="KW-0206">Cytoskeleton</keyword>
<evidence type="ECO:0000256" key="2">
    <source>
        <dbReference type="ARBA" id="ARBA00004317"/>
    </source>
</evidence>
<evidence type="ECO:0000256" key="1">
    <source>
        <dbReference type="ARBA" id="ARBA00003060"/>
    </source>
</evidence>
<dbReference type="GO" id="GO:0031021">
    <property type="term" value="C:interphase microtubule organizing center"/>
    <property type="evidence" value="ECO:0007669"/>
    <property type="project" value="TreeGrafter"/>
</dbReference>
<reference evidence="9" key="1">
    <citation type="journal article" date="2020" name="Stud. Mycol.">
        <title>101 Dothideomycetes genomes: a test case for predicting lifestyles and emergence of pathogens.</title>
        <authorList>
            <person name="Haridas S."/>
            <person name="Albert R."/>
            <person name="Binder M."/>
            <person name="Bloem J."/>
            <person name="Labutti K."/>
            <person name="Salamov A."/>
            <person name="Andreopoulos B."/>
            <person name="Baker S."/>
            <person name="Barry K."/>
            <person name="Bills G."/>
            <person name="Bluhm B."/>
            <person name="Cannon C."/>
            <person name="Castanera R."/>
            <person name="Culley D."/>
            <person name="Daum C."/>
            <person name="Ezra D."/>
            <person name="Gonzalez J."/>
            <person name="Henrissat B."/>
            <person name="Kuo A."/>
            <person name="Liang C."/>
            <person name="Lipzen A."/>
            <person name="Lutzoni F."/>
            <person name="Magnuson J."/>
            <person name="Mondo S."/>
            <person name="Nolan M."/>
            <person name="Ohm R."/>
            <person name="Pangilinan J."/>
            <person name="Park H.-J."/>
            <person name="Ramirez L."/>
            <person name="Alfaro M."/>
            <person name="Sun H."/>
            <person name="Tritt A."/>
            <person name="Yoshinaga Y."/>
            <person name="Zwiers L.-H."/>
            <person name="Turgeon B."/>
            <person name="Goodwin S."/>
            <person name="Spatafora J."/>
            <person name="Crous P."/>
            <person name="Grigoriev I."/>
        </authorList>
    </citation>
    <scope>NUCLEOTIDE SEQUENCE</scope>
    <source>
        <strain evidence="9">CBS 116435</strain>
    </source>
</reference>
<dbReference type="InterPro" id="IPR022214">
    <property type="entry name" value="MZT1"/>
</dbReference>
<dbReference type="OrthoDB" id="48571at2759"/>
<keyword evidence="10" id="KW-1185">Reference proteome</keyword>
<comment type="similarity">
    <text evidence="3">Belongs to the MOZART1 family.</text>
</comment>
<evidence type="ECO:0000256" key="5">
    <source>
        <dbReference type="ARBA" id="ARBA00016992"/>
    </source>
</evidence>
<comment type="function">
    <text evidence="1">Required for gamma-tubulin complex recruitment to the microtubule organizing center (MTOC).</text>
</comment>
<evidence type="ECO:0000256" key="6">
    <source>
        <dbReference type="ARBA" id="ARBA00022490"/>
    </source>
</evidence>
<protein>
    <recommendedName>
        <fullName evidence="5">Mitotic-spindle organizing protein 1</fullName>
    </recommendedName>
    <alternativeName>
        <fullName evidence="8">Mitotic-spindle organizing protein associated with a ring of gamma-tubulin 1</fullName>
    </alternativeName>
</protein>
<gene>
    <name evidence="9" type="ORF">K431DRAFT_200204</name>
</gene>
<name>A0A9P4ULX6_9PEZI</name>
<feature type="non-terminal residue" evidence="9">
    <location>
        <position position="62"/>
    </location>
</feature>
<proteinExistence type="inferred from homology"/>
<dbReference type="PANTHER" id="PTHR28520:SF2">
    <property type="entry name" value="MITOTIC-SPINDLE ORGANIZING PROTEIN 1"/>
    <property type="match status" value="1"/>
</dbReference>
<evidence type="ECO:0000313" key="10">
    <source>
        <dbReference type="Proteomes" id="UP000799441"/>
    </source>
</evidence>
<evidence type="ECO:0000256" key="3">
    <source>
        <dbReference type="ARBA" id="ARBA00011015"/>
    </source>
</evidence>
<dbReference type="Pfam" id="PF12554">
    <property type="entry name" value="MOZART1"/>
    <property type="match status" value="1"/>
</dbReference>
<dbReference type="GO" id="GO:0090307">
    <property type="term" value="P:mitotic spindle assembly"/>
    <property type="evidence" value="ECO:0007669"/>
    <property type="project" value="TreeGrafter"/>
</dbReference>
<evidence type="ECO:0000256" key="7">
    <source>
        <dbReference type="ARBA" id="ARBA00023212"/>
    </source>
</evidence>
<comment type="subcellular location">
    <subcellularLocation>
        <location evidence="2">Cytoplasm</location>
        <location evidence="2">Cytoskeleton</location>
        <location evidence="2">Microtubule organizing center</location>
        <location evidence="2">Spindle pole body</location>
    </subcellularLocation>
</comment>
<evidence type="ECO:0000256" key="4">
    <source>
        <dbReference type="ARBA" id="ARBA00011378"/>
    </source>
</evidence>
<organism evidence="9 10">
    <name type="scientific">Polychaeton citri CBS 116435</name>
    <dbReference type="NCBI Taxonomy" id="1314669"/>
    <lineage>
        <taxon>Eukaryota</taxon>
        <taxon>Fungi</taxon>
        <taxon>Dikarya</taxon>
        <taxon>Ascomycota</taxon>
        <taxon>Pezizomycotina</taxon>
        <taxon>Dothideomycetes</taxon>
        <taxon>Dothideomycetidae</taxon>
        <taxon>Capnodiales</taxon>
        <taxon>Capnodiaceae</taxon>
        <taxon>Polychaeton</taxon>
    </lineage>
</organism>
<comment type="subunit">
    <text evidence="4">Part of the gamma-tubulin complex.</text>
</comment>